<dbReference type="Proteomes" id="UP000682733">
    <property type="component" value="Unassembled WGS sequence"/>
</dbReference>
<comment type="caution">
    <text evidence="3">The sequence shown here is derived from an EMBL/GenBank/DDBJ whole genome shotgun (WGS) entry which is preliminary data.</text>
</comment>
<dbReference type="InterPro" id="IPR011174">
    <property type="entry name" value="ERM"/>
</dbReference>
<reference evidence="3" key="1">
    <citation type="submission" date="2021-02" db="EMBL/GenBank/DDBJ databases">
        <authorList>
            <person name="Nowell W R."/>
        </authorList>
    </citation>
    <scope>NUCLEOTIDE SEQUENCE</scope>
</reference>
<feature type="region of interest" description="Disordered" evidence="1">
    <location>
        <begin position="47"/>
        <end position="100"/>
    </location>
</feature>
<dbReference type="InterPro" id="IPR008954">
    <property type="entry name" value="Moesin_tail_sf"/>
</dbReference>
<feature type="domain" description="Ezrin/radixin/moesin C-terminal" evidence="2">
    <location>
        <begin position="93"/>
        <end position="167"/>
    </location>
</feature>
<sequence>VQEIEQARRLAEQKAHEAQQKEIEARRLEEELLEARQKVMQTTTQMNSGMNHHYNHAIGEFNNGDEESDDDDENSSSRNRRGVELQTNINASRHEEDRITEAQRNIKMKEQLMALKDELGSVHNPHKVTDNDRLHQQNVASGRDKYKTLKMIRQGNTKKRIDEFESM</sequence>
<evidence type="ECO:0000313" key="3">
    <source>
        <dbReference type="EMBL" id="CAF1555472.1"/>
    </source>
</evidence>
<feature type="region of interest" description="Disordered" evidence="1">
    <location>
        <begin position="1"/>
        <end position="22"/>
    </location>
</feature>
<protein>
    <recommendedName>
        <fullName evidence="2">Ezrin/radixin/moesin C-terminal domain-containing protein</fullName>
    </recommendedName>
</protein>
<organism evidence="3 5">
    <name type="scientific">Didymodactylos carnosus</name>
    <dbReference type="NCBI Taxonomy" id="1234261"/>
    <lineage>
        <taxon>Eukaryota</taxon>
        <taxon>Metazoa</taxon>
        <taxon>Spiralia</taxon>
        <taxon>Gnathifera</taxon>
        <taxon>Rotifera</taxon>
        <taxon>Eurotatoria</taxon>
        <taxon>Bdelloidea</taxon>
        <taxon>Philodinida</taxon>
        <taxon>Philodinidae</taxon>
        <taxon>Didymodactylos</taxon>
    </lineage>
</organism>
<evidence type="ECO:0000313" key="5">
    <source>
        <dbReference type="Proteomes" id="UP000677228"/>
    </source>
</evidence>
<evidence type="ECO:0000313" key="4">
    <source>
        <dbReference type="EMBL" id="CAF4346250.1"/>
    </source>
</evidence>
<dbReference type="AlphaFoldDB" id="A0A8S2FT75"/>
<dbReference type="Pfam" id="PF00769">
    <property type="entry name" value="ERM_C"/>
    <property type="match status" value="1"/>
</dbReference>
<evidence type="ECO:0000256" key="1">
    <source>
        <dbReference type="SAM" id="MobiDB-lite"/>
    </source>
</evidence>
<dbReference type="InterPro" id="IPR011259">
    <property type="entry name" value="ERM_C_dom"/>
</dbReference>
<evidence type="ECO:0000259" key="2">
    <source>
        <dbReference type="Pfam" id="PF00769"/>
    </source>
</evidence>
<dbReference type="Gene3D" id="6.10.360.10">
    <property type="match status" value="1"/>
</dbReference>
<dbReference type="EMBL" id="CAJOBA010063596">
    <property type="protein sequence ID" value="CAF4346250.1"/>
    <property type="molecule type" value="Genomic_DNA"/>
</dbReference>
<name>A0A8S2FT75_9BILA</name>
<feature type="non-terminal residue" evidence="3">
    <location>
        <position position="1"/>
    </location>
</feature>
<feature type="compositionally biased region" description="Acidic residues" evidence="1">
    <location>
        <begin position="63"/>
        <end position="74"/>
    </location>
</feature>
<dbReference type="GO" id="GO:0003779">
    <property type="term" value="F:actin binding"/>
    <property type="evidence" value="ECO:0007669"/>
    <property type="project" value="InterPro"/>
</dbReference>
<dbReference type="PANTHER" id="PTHR23281">
    <property type="entry name" value="MERLIN/MOESIN/EZRIN/RADIXIN"/>
    <property type="match status" value="1"/>
</dbReference>
<dbReference type="Proteomes" id="UP000677228">
    <property type="component" value="Unassembled WGS sequence"/>
</dbReference>
<proteinExistence type="predicted"/>
<accession>A0A8S2FT75</accession>
<gene>
    <name evidence="3" type="ORF">OVA965_LOCUS39522</name>
    <name evidence="4" type="ORF">TMI583_LOCUS40836</name>
</gene>
<dbReference type="EMBL" id="CAJNOK010041076">
    <property type="protein sequence ID" value="CAF1555472.1"/>
    <property type="molecule type" value="Genomic_DNA"/>
</dbReference>
<dbReference type="SUPFAM" id="SSF48678">
    <property type="entry name" value="Moesin tail domain"/>
    <property type="match status" value="1"/>
</dbReference>